<sequence>MAKDCELIDHCCFFNKFKNRQSIAWQGIFRIYCLGGLPFLCERRRFHFESGQQPSENIMPTGKLVSRGFAALP</sequence>
<proteinExistence type="predicted"/>
<name>A0ABM8HSV5_9BACT</name>
<dbReference type="Proteomes" id="UP001319827">
    <property type="component" value="Chromosome"/>
</dbReference>
<protein>
    <submittedName>
        <fullName evidence="1">Uncharacterized protein</fullName>
    </submittedName>
</protein>
<keyword evidence="2" id="KW-1185">Reference proteome</keyword>
<reference evidence="1 2" key="2">
    <citation type="journal article" date="2021" name="Int. J. Syst. Evol. Microbiol.">
        <title>Isolation and Polyphasic Characterization of Desulfuromonas versatilis sp. Nov., an Electrogenic Bacteria Capable of Versatile Metabolism Isolated from a Graphene Oxide-Reducing Enrichment Culture.</title>
        <authorList>
            <person name="Xie L."/>
            <person name="Yoshida N."/>
            <person name="Ishii S."/>
            <person name="Meng L."/>
        </authorList>
    </citation>
    <scope>NUCLEOTIDE SEQUENCE [LARGE SCALE GENOMIC DNA]</scope>
    <source>
        <strain evidence="1 2">NIT-T3</strain>
    </source>
</reference>
<dbReference type="RefSeq" id="WP_221248427.1">
    <property type="nucleotide sequence ID" value="NZ_AP024355.1"/>
</dbReference>
<evidence type="ECO:0000313" key="1">
    <source>
        <dbReference type="EMBL" id="BCR04990.1"/>
    </source>
</evidence>
<evidence type="ECO:0000313" key="2">
    <source>
        <dbReference type="Proteomes" id="UP001319827"/>
    </source>
</evidence>
<organism evidence="1 2">
    <name type="scientific">Desulfuromonas versatilis</name>
    <dbReference type="NCBI Taxonomy" id="2802975"/>
    <lineage>
        <taxon>Bacteria</taxon>
        <taxon>Pseudomonadati</taxon>
        <taxon>Thermodesulfobacteriota</taxon>
        <taxon>Desulfuromonadia</taxon>
        <taxon>Desulfuromonadales</taxon>
        <taxon>Desulfuromonadaceae</taxon>
        <taxon>Desulfuromonas</taxon>
    </lineage>
</organism>
<gene>
    <name evidence="1" type="ORF">DESUT3_20590</name>
</gene>
<accession>A0ABM8HSV5</accession>
<dbReference type="EMBL" id="AP024355">
    <property type="protein sequence ID" value="BCR04990.1"/>
    <property type="molecule type" value="Genomic_DNA"/>
</dbReference>
<reference evidence="1 2" key="1">
    <citation type="journal article" date="2016" name="C (Basel)">
        <title>Selective Growth of and Electricity Production by Marine Exoelectrogenic Bacteria in Self-Aggregated Hydrogel of Microbially Reduced Graphene Oxide.</title>
        <authorList>
            <person name="Yoshida N."/>
            <person name="Goto Y."/>
            <person name="Miyata Y."/>
        </authorList>
    </citation>
    <scope>NUCLEOTIDE SEQUENCE [LARGE SCALE GENOMIC DNA]</scope>
    <source>
        <strain evidence="1 2">NIT-T3</strain>
    </source>
</reference>